<sequence length="28" mass="3346">VAWPDVRPRFTWRAQGYVCACWKCDLFA</sequence>
<dbReference type="EMBL" id="UINC01082965">
    <property type="protein sequence ID" value="SVC28212.1"/>
    <property type="molecule type" value="Genomic_DNA"/>
</dbReference>
<organism evidence="1">
    <name type="scientific">marine metagenome</name>
    <dbReference type="NCBI Taxonomy" id="408172"/>
    <lineage>
        <taxon>unclassified sequences</taxon>
        <taxon>metagenomes</taxon>
        <taxon>ecological metagenomes</taxon>
    </lineage>
</organism>
<name>A0A382KYQ6_9ZZZZ</name>
<accession>A0A382KYQ6</accession>
<gene>
    <name evidence="1" type="ORF">METZ01_LOCUS281066</name>
</gene>
<protein>
    <submittedName>
        <fullName evidence="1">Uncharacterized protein</fullName>
    </submittedName>
</protein>
<evidence type="ECO:0000313" key="1">
    <source>
        <dbReference type="EMBL" id="SVC28212.1"/>
    </source>
</evidence>
<reference evidence="1" key="1">
    <citation type="submission" date="2018-05" db="EMBL/GenBank/DDBJ databases">
        <authorList>
            <person name="Lanie J.A."/>
            <person name="Ng W.-L."/>
            <person name="Kazmierczak K.M."/>
            <person name="Andrzejewski T.M."/>
            <person name="Davidsen T.M."/>
            <person name="Wayne K.J."/>
            <person name="Tettelin H."/>
            <person name="Glass J.I."/>
            <person name="Rusch D."/>
            <person name="Podicherti R."/>
            <person name="Tsui H.-C.T."/>
            <person name="Winkler M.E."/>
        </authorList>
    </citation>
    <scope>NUCLEOTIDE SEQUENCE</scope>
</reference>
<feature type="non-terminal residue" evidence="1">
    <location>
        <position position="28"/>
    </location>
</feature>
<feature type="non-terminal residue" evidence="1">
    <location>
        <position position="1"/>
    </location>
</feature>
<dbReference type="AlphaFoldDB" id="A0A382KYQ6"/>
<proteinExistence type="predicted"/>